<keyword evidence="3" id="KW-0804">Transcription</keyword>
<dbReference type="InterPro" id="IPR037802">
    <property type="entry name" value="SGF29"/>
</dbReference>
<keyword evidence="2" id="KW-0805">Transcription regulation</keyword>
<feature type="coiled-coil region" evidence="5">
    <location>
        <begin position="77"/>
        <end position="111"/>
    </location>
</feature>
<name>A0AAD4MK85_9BILA</name>
<keyword evidence="4" id="KW-0539">Nucleus</keyword>
<keyword evidence="9" id="KW-1185">Reference proteome</keyword>
<reference evidence="8" key="1">
    <citation type="submission" date="2022-01" db="EMBL/GenBank/DDBJ databases">
        <title>Genome Sequence Resource for Two Populations of Ditylenchus destructor, the Migratory Endoparasitic Phytonematode.</title>
        <authorList>
            <person name="Zhang H."/>
            <person name="Lin R."/>
            <person name="Xie B."/>
        </authorList>
    </citation>
    <scope>NUCLEOTIDE SEQUENCE</scope>
    <source>
        <strain evidence="8">BazhouSP</strain>
    </source>
</reference>
<dbReference type="InterPro" id="IPR047288">
    <property type="entry name" value="Tudor_SGF29_rpt1"/>
</dbReference>
<feature type="domain" description="SGF29 C-terminal" evidence="7">
    <location>
        <begin position="153"/>
        <end position="292"/>
    </location>
</feature>
<dbReference type="GO" id="GO:0005634">
    <property type="term" value="C:nucleus"/>
    <property type="evidence" value="ECO:0007669"/>
    <property type="project" value="UniProtKB-SubCell"/>
</dbReference>
<dbReference type="InterPro" id="IPR010750">
    <property type="entry name" value="SGF29_tudor-like_dom"/>
</dbReference>
<dbReference type="PROSITE" id="PS51518">
    <property type="entry name" value="SGF29_C"/>
    <property type="match status" value="1"/>
</dbReference>
<dbReference type="Proteomes" id="UP001201812">
    <property type="component" value="Unassembled WGS sequence"/>
</dbReference>
<evidence type="ECO:0000256" key="3">
    <source>
        <dbReference type="ARBA" id="ARBA00023163"/>
    </source>
</evidence>
<dbReference type="CDD" id="cd20393">
    <property type="entry name" value="Tudor_SGF29_rpt1"/>
    <property type="match status" value="1"/>
</dbReference>
<proteinExistence type="predicted"/>
<feature type="region of interest" description="Disordered" evidence="6">
    <location>
        <begin position="1"/>
        <end position="24"/>
    </location>
</feature>
<evidence type="ECO:0000256" key="6">
    <source>
        <dbReference type="SAM" id="MobiDB-lite"/>
    </source>
</evidence>
<dbReference type="PANTHER" id="PTHR21539">
    <property type="entry name" value="SAGA-ASSOCIATED FACTOR 29"/>
    <property type="match status" value="1"/>
</dbReference>
<dbReference type="CDD" id="cd20394">
    <property type="entry name" value="Tudor_SGF29_rpt2"/>
    <property type="match status" value="1"/>
</dbReference>
<dbReference type="PANTHER" id="PTHR21539:SF0">
    <property type="entry name" value="SAGA-ASSOCIATED FACTOR 29"/>
    <property type="match status" value="1"/>
</dbReference>
<gene>
    <name evidence="8" type="ORF">DdX_18946</name>
</gene>
<dbReference type="EMBL" id="JAKKPZ010000316">
    <property type="protein sequence ID" value="KAI1696633.1"/>
    <property type="molecule type" value="Genomic_DNA"/>
</dbReference>
<dbReference type="Gene3D" id="2.30.30.140">
    <property type="match status" value="2"/>
</dbReference>
<evidence type="ECO:0000256" key="2">
    <source>
        <dbReference type="ARBA" id="ARBA00023015"/>
    </source>
</evidence>
<protein>
    <submittedName>
        <fullName evidence="8">SGF29 tudor-like domain-containing protein</fullName>
    </submittedName>
</protein>
<dbReference type="Pfam" id="PF07039">
    <property type="entry name" value="SGF29_Tudor"/>
    <property type="match status" value="1"/>
</dbReference>
<evidence type="ECO:0000256" key="5">
    <source>
        <dbReference type="SAM" id="Coils"/>
    </source>
</evidence>
<dbReference type="InterPro" id="IPR047287">
    <property type="entry name" value="Tudor_SGF29_rpt2"/>
</dbReference>
<dbReference type="GO" id="GO:0000124">
    <property type="term" value="C:SAGA complex"/>
    <property type="evidence" value="ECO:0007669"/>
    <property type="project" value="InterPro"/>
</dbReference>
<evidence type="ECO:0000256" key="1">
    <source>
        <dbReference type="ARBA" id="ARBA00004123"/>
    </source>
</evidence>
<evidence type="ECO:0000256" key="4">
    <source>
        <dbReference type="ARBA" id="ARBA00023242"/>
    </source>
</evidence>
<dbReference type="AlphaFoldDB" id="A0AAD4MK85"/>
<comment type="subcellular location">
    <subcellularLocation>
        <location evidence="1">Nucleus</location>
    </subcellularLocation>
</comment>
<accession>A0AAD4MK85</accession>
<organism evidence="8 9">
    <name type="scientific">Ditylenchus destructor</name>
    <dbReference type="NCBI Taxonomy" id="166010"/>
    <lineage>
        <taxon>Eukaryota</taxon>
        <taxon>Metazoa</taxon>
        <taxon>Ecdysozoa</taxon>
        <taxon>Nematoda</taxon>
        <taxon>Chromadorea</taxon>
        <taxon>Rhabditida</taxon>
        <taxon>Tylenchina</taxon>
        <taxon>Tylenchomorpha</taxon>
        <taxon>Sphaerularioidea</taxon>
        <taxon>Anguinidae</taxon>
        <taxon>Anguininae</taxon>
        <taxon>Ditylenchus</taxon>
    </lineage>
</organism>
<evidence type="ECO:0000313" key="8">
    <source>
        <dbReference type="EMBL" id="KAI1696633.1"/>
    </source>
</evidence>
<keyword evidence="5" id="KW-0175">Coiled coil</keyword>
<comment type="caution">
    <text evidence="8">The sequence shown here is derived from an EMBL/GenBank/DDBJ whole genome shotgun (WGS) entry which is preliminary data.</text>
</comment>
<evidence type="ECO:0000313" key="9">
    <source>
        <dbReference type="Proteomes" id="UP001201812"/>
    </source>
</evidence>
<sequence length="297" mass="33294">MKKQSRTNKPTSPSRQKKEDEIKIRATNDALLEKLEKLPAKHDKALESLKAAQTQGERLLGGSKTTKQSKEKMLALYQTAQKQCDTERKALQQILAELEKLRNLRFEQQRRNLTSRGSLMILLAQHAATLPLYIGNVEGHPPPLVGAIPLSPNDPIGAKGDFVAAYGAGAEDVWVLAEIVEVVSPTRYEVRDIDDENCPKQYILPPSRLIALPHYRADPRRDAHALFPQDAVVLALYPQTTCFYKGVVDTTPAGPNDDYFIAFEDDTFPSGYSPTLPVPQRYVLTFREMPTKSRSRK</sequence>
<evidence type="ECO:0000259" key="7">
    <source>
        <dbReference type="PROSITE" id="PS51518"/>
    </source>
</evidence>